<sequence>MMFFVKWQLSLEQEKSKKWVSNIRPNTFFGEPPEIASQNALFIGILRGSKFSQERIFANTGENKIFLRREFSFSPVSRKNRTCGGRKGEKNEAIEISFQAEKR</sequence>
<protein>
    <submittedName>
        <fullName evidence="1">Uncharacterized protein</fullName>
    </submittedName>
</protein>
<organism evidence="1 2">
    <name type="scientific">Porphyromonas crevioricanis</name>
    <dbReference type="NCBI Taxonomy" id="393921"/>
    <lineage>
        <taxon>Bacteria</taxon>
        <taxon>Pseudomonadati</taxon>
        <taxon>Bacteroidota</taxon>
        <taxon>Bacteroidia</taxon>
        <taxon>Bacteroidales</taxon>
        <taxon>Porphyromonadaceae</taxon>
        <taxon>Porphyromonas</taxon>
    </lineage>
</organism>
<accession>A0AB34PFE0</accession>
<comment type="caution">
    <text evidence="1">The sequence shown here is derived from an EMBL/GenBank/DDBJ whole genome shotgun (WGS) entry which is preliminary data.</text>
</comment>
<name>A0AB34PFE0_9PORP</name>
<evidence type="ECO:0000313" key="2">
    <source>
        <dbReference type="Proteomes" id="UP000030136"/>
    </source>
</evidence>
<gene>
    <name evidence="1" type="ORF">HQ38_05300</name>
</gene>
<dbReference type="Proteomes" id="UP000030136">
    <property type="component" value="Unassembled WGS sequence"/>
</dbReference>
<evidence type="ECO:0000313" key="1">
    <source>
        <dbReference type="EMBL" id="KGN94937.1"/>
    </source>
</evidence>
<proteinExistence type="predicted"/>
<reference evidence="1 2" key="1">
    <citation type="submission" date="2014-08" db="EMBL/GenBank/DDBJ databases">
        <title>Porphyromonas crevioricanis strain:COT-253_OH1447 Genome sequencing.</title>
        <authorList>
            <person name="Wallis C."/>
            <person name="Deusch O."/>
            <person name="O'Flynn C."/>
            <person name="Davis I."/>
            <person name="Jospin G."/>
            <person name="Darling A.E."/>
            <person name="Coil D.A."/>
            <person name="Alexiev A."/>
            <person name="Horsfall A."/>
            <person name="Kirkwood N."/>
            <person name="Harris S."/>
            <person name="Eisen J.A."/>
        </authorList>
    </citation>
    <scope>NUCLEOTIDE SEQUENCE [LARGE SCALE GENOMIC DNA]</scope>
    <source>
        <strain evidence="2">COT-253 OH1447</strain>
    </source>
</reference>
<dbReference type="AlphaFoldDB" id="A0AB34PFE0"/>
<dbReference type="EMBL" id="JQJC01000014">
    <property type="protein sequence ID" value="KGN94937.1"/>
    <property type="molecule type" value="Genomic_DNA"/>
</dbReference>